<proteinExistence type="predicted"/>
<protein>
    <submittedName>
        <fullName evidence="2">Uncharacterized protein</fullName>
    </submittedName>
</protein>
<name>A0A8J5M266_9STRA</name>
<accession>A0A8J5M266</accession>
<dbReference type="Proteomes" id="UP000709295">
    <property type="component" value="Unassembled WGS sequence"/>
</dbReference>
<sequence length="114" mass="12395">MLKPAPREPARSAQATGYWLPERKPVDYVRSVQGITRDPTSDEDHIDDSFATAEDVANEEASMESLEEEANDDDITRPGNANATAAMGDKDATTGEKGMDEGGGREYGKEGREF</sequence>
<dbReference type="EMBL" id="JAENGY010000577">
    <property type="protein sequence ID" value="KAG6960099.1"/>
    <property type="molecule type" value="Genomic_DNA"/>
</dbReference>
<evidence type="ECO:0000256" key="1">
    <source>
        <dbReference type="SAM" id="MobiDB-lite"/>
    </source>
</evidence>
<feature type="compositionally biased region" description="Acidic residues" evidence="1">
    <location>
        <begin position="56"/>
        <end position="73"/>
    </location>
</feature>
<reference evidence="2" key="1">
    <citation type="submission" date="2021-01" db="EMBL/GenBank/DDBJ databases">
        <title>Phytophthora aleatoria, a newly-described species from Pinus radiata is distinct from Phytophthora cactorum isolates based on comparative genomics.</title>
        <authorList>
            <person name="Mcdougal R."/>
            <person name="Panda P."/>
            <person name="Williams N."/>
            <person name="Studholme D.J."/>
        </authorList>
    </citation>
    <scope>NUCLEOTIDE SEQUENCE</scope>
    <source>
        <strain evidence="2">NZFS 4037</strain>
    </source>
</reference>
<dbReference type="AlphaFoldDB" id="A0A8J5M266"/>
<organism evidence="2 3">
    <name type="scientific">Phytophthora aleatoria</name>
    <dbReference type="NCBI Taxonomy" id="2496075"/>
    <lineage>
        <taxon>Eukaryota</taxon>
        <taxon>Sar</taxon>
        <taxon>Stramenopiles</taxon>
        <taxon>Oomycota</taxon>
        <taxon>Peronosporomycetes</taxon>
        <taxon>Peronosporales</taxon>
        <taxon>Peronosporaceae</taxon>
        <taxon>Phytophthora</taxon>
    </lineage>
</organism>
<comment type="caution">
    <text evidence="2">The sequence shown here is derived from an EMBL/GenBank/DDBJ whole genome shotgun (WGS) entry which is preliminary data.</text>
</comment>
<keyword evidence="3" id="KW-1185">Reference proteome</keyword>
<evidence type="ECO:0000313" key="2">
    <source>
        <dbReference type="EMBL" id="KAG6960099.1"/>
    </source>
</evidence>
<feature type="region of interest" description="Disordered" evidence="1">
    <location>
        <begin position="55"/>
        <end position="114"/>
    </location>
</feature>
<evidence type="ECO:0000313" key="3">
    <source>
        <dbReference type="Proteomes" id="UP000709295"/>
    </source>
</evidence>
<feature type="compositionally biased region" description="Basic and acidic residues" evidence="1">
    <location>
        <begin position="88"/>
        <end position="114"/>
    </location>
</feature>
<gene>
    <name evidence="2" type="ORF">JG688_00009770</name>
</gene>